<comment type="caution">
    <text evidence="6">The sequence shown here is derived from an EMBL/GenBank/DDBJ whole genome shotgun (WGS) entry which is preliminary data.</text>
</comment>
<dbReference type="CDD" id="cd00609">
    <property type="entry name" value="AAT_like"/>
    <property type="match status" value="1"/>
</dbReference>
<dbReference type="Gene3D" id="3.40.640.10">
    <property type="entry name" value="Type I PLP-dependent aspartate aminotransferase-like (Major domain)"/>
    <property type="match status" value="1"/>
</dbReference>
<evidence type="ECO:0000259" key="5">
    <source>
        <dbReference type="Pfam" id="PF00155"/>
    </source>
</evidence>
<dbReference type="GO" id="GO:0030170">
    <property type="term" value="F:pyridoxal phosphate binding"/>
    <property type="evidence" value="ECO:0007669"/>
    <property type="project" value="InterPro"/>
</dbReference>
<gene>
    <name evidence="6" type="ORF">KUF71_013591</name>
</gene>
<keyword evidence="2 6" id="KW-0032">Aminotransferase</keyword>
<dbReference type="InterPro" id="IPR004839">
    <property type="entry name" value="Aminotransferase_I/II_large"/>
</dbReference>
<proteinExistence type="predicted"/>
<dbReference type="Pfam" id="PF00155">
    <property type="entry name" value="Aminotran_1_2"/>
    <property type="match status" value="1"/>
</dbReference>
<sequence>MDYDSRLSDISKRREPSILRELVEVIHAAPKGTISFATGMPNPSTFPFAEVSVKMKTGEEFTLAGSDLDAALQYQSSTGIEALRGVLQELIDEDHGVQDWDTRCVLVSSGSMDGIARAMDMLVNEGDPVVVQHPLFVGIETMLSPYKPEYIHAEQDRDGIIPSALRQTLENRKRSGKKMPKVLYVNPTGANPTGTTLTTDRKREIYKLAQDFDLIILEDDAYYYLHFFEDNPTSILSMDTDGRVIRFDSFSKVLSAGLRLGIVTGPKILVRQIDLHMQSSIMHTSSMAQVLAHQLFQVWGIGKLKKHFANVRAFYKERRDIMIQAAEKHLIGLAQWSLPTGGMFLWIKVNNVKDTSAMVLSRGLDKKILLVPGRFFHTDTQKGSPYIRASFSVSSPDEIDEGMARLAAIIRSEKTFVEMLR</sequence>
<dbReference type="SUPFAM" id="SSF53383">
    <property type="entry name" value="PLP-dependent transferases"/>
    <property type="match status" value="1"/>
</dbReference>
<dbReference type="GO" id="GO:1901605">
    <property type="term" value="P:alpha-amino acid metabolic process"/>
    <property type="evidence" value="ECO:0007669"/>
    <property type="project" value="TreeGrafter"/>
</dbReference>
<dbReference type="GO" id="GO:0016212">
    <property type="term" value="F:kynurenine-oxoglutarate transaminase activity"/>
    <property type="evidence" value="ECO:0007669"/>
    <property type="project" value="TreeGrafter"/>
</dbReference>
<evidence type="ECO:0000313" key="6">
    <source>
        <dbReference type="EMBL" id="KAK3925384.1"/>
    </source>
</evidence>
<comment type="cofactor">
    <cofactor evidence="1">
        <name>pyridoxal 5'-phosphate</name>
        <dbReference type="ChEBI" id="CHEBI:597326"/>
    </cofactor>
</comment>
<dbReference type="FunFam" id="3.90.1150.10:FF:000166">
    <property type="entry name" value="Kynurenine/alpha-aminoadipate aminotransferase, mitochondrial"/>
    <property type="match status" value="1"/>
</dbReference>
<feature type="domain" description="Aminotransferase class I/classII large" evidence="5">
    <location>
        <begin position="69"/>
        <end position="406"/>
    </location>
</feature>
<keyword evidence="7" id="KW-1185">Reference proteome</keyword>
<keyword evidence="4" id="KW-0663">Pyridoxal phosphate</keyword>
<evidence type="ECO:0000256" key="1">
    <source>
        <dbReference type="ARBA" id="ARBA00001933"/>
    </source>
</evidence>
<dbReference type="PANTHER" id="PTHR42790:SF19">
    <property type="entry name" value="KYNURENINE_ALPHA-AMINOADIPATE AMINOTRANSFERASE, MITOCHONDRIAL"/>
    <property type="match status" value="1"/>
</dbReference>
<dbReference type="AlphaFoldDB" id="A0AAE1LNS3"/>
<reference evidence="6" key="1">
    <citation type="submission" date="2021-07" db="EMBL/GenBank/DDBJ databases">
        <authorList>
            <person name="Catto M.A."/>
            <person name="Jacobson A."/>
            <person name="Kennedy G."/>
            <person name="Labadie P."/>
            <person name="Hunt B.G."/>
            <person name="Srinivasan R."/>
        </authorList>
    </citation>
    <scope>NUCLEOTIDE SEQUENCE</scope>
    <source>
        <strain evidence="6">PL_HMW_Pooled</strain>
        <tissue evidence="6">Head</tissue>
    </source>
</reference>
<dbReference type="Gene3D" id="3.90.1150.10">
    <property type="entry name" value="Aspartate Aminotransferase, domain 1"/>
    <property type="match status" value="1"/>
</dbReference>
<evidence type="ECO:0000256" key="2">
    <source>
        <dbReference type="ARBA" id="ARBA00022576"/>
    </source>
</evidence>
<dbReference type="InterPro" id="IPR015424">
    <property type="entry name" value="PyrdxlP-dep_Trfase"/>
</dbReference>
<dbReference type="EMBL" id="JAHWGI010001227">
    <property type="protein sequence ID" value="KAK3925384.1"/>
    <property type="molecule type" value="Genomic_DNA"/>
</dbReference>
<name>A0AAE1LNS3_9NEOP</name>
<dbReference type="Proteomes" id="UP001219518">
    <property type="component" value="Unassembled WGS sequence"/>
</dbReference>
<dbReference type="InterPro" id="IPR050859">
    <property type="entry name" value="Class-I_PLP-dep_aminotransf"/>
</dbReference>
<protein>
    <submittedName>
        <fullName evidence="6">Kynurenine/alpha-aminoadipate aminotransferase, mitochondrial</fullName>
    </submittedName>
</protein>
<keyword evidence="3" id="KW-0808">Transferase</keyword>
<evidence type="ECO:0000256" key="4">
    <source>
        <dbReference type="ARBA" id="ARBA00022898"/>
    </source>
</evidence>
<accession>A0AAE1LNS3</accession>
<organism evidence="6 7">
    <name type="scientific">Frankliniella fusca</name>
    <dbReference type="NCBI Taxonomy" id="407009"/>
    <lineage>
        <taxon>Eukaryota</taxon>
        <taxon>Metazoa</taxon>
        <taxon>Ecdysozoa</taxon>
        <taxon>Arthropoda</taxon>
        <taxon>Hexapoda</taxon>
        <taxon>Insecta</taxon>
        <taxon>Pterygota</taxon>
        <taxon>Neoptera</taxon>
        <taxon>Paraneoptera</taxon>
        <taxon>Thysanoptera</taxon>
        <taxon>Terebrantia</taxon>
        <taxon>Thripoidea</taxon>
        <taxon>Thripidae</taxon>
        <taxon>Frankliniella</taxon>
    </lineage>
</organism>
<evidence type="ECO:0000256" key="3">
    <source>
        <dbReference type="ARBA" id="ARBA00022679"/>
    </source>
</evidence>
<dbReference type="InterPro" id="IPR015421">
    <property type="entry name" value="PyrdxlP-dep_Trfase_major"/>
</dbReference>
<reference evidence="6" key="2">
    <citation type="journal article" date="2023" name="BMC Genomics">
        <title>Pest status, molecular evolution, and epigenetic factors derived from the genome assembly of Frankliniella fusca, a thysanopteran phytovirus vector.</title>
        <authorList>
            <person name="Catto M.A."/>
            <person name="Labadie P.E."/>
            <person name="Jacobson A.L."/>
            <person name="Kennedy G.G."/>
            <person name="Srinivasan R."/>
            <person name="Hunt B.G."/>
        </authorList>
    </citation>
    <scope>NUCLEOTIDE SEQUENCE</scope>
    <source>
        <strain evidence="6">PL_HMW_Pooled</strain>
    </source>
</reference>
<dbReference type="InterPro" id="IPR015422">
    <property type="entry name" value="PyrdxlP-dep_Trfase_small"/>
</dbReference>
<dbReference type="PANTHER" id="PTHR42790">
    <property type="entry name" value="AMINOTRANSFERASE"/>
    <property type="match status" value="1"/>
</dbReference>
<evidence type="ECO:0000313" key="7">
    <source>
        <dbReference type="Proteomes" id="UP001219518"/>
    </source>
</evidence>